<dbReference type="Gene3D" id="1.20.1260.10">
    <property type="match status" value="1"/>
</dbReference>
<gene>
    <name evidence="3" type="ORF">Mlaev_00409</name>
</gene>
<evidence type="ECO:0000259" key="2">
    <source>
        <dbReference type="Pfam" id="PF03713"/>
    </source>
</evidence>
<dbReference type="Pfam" id="PF03713">
    <property type="entry name" value="DUF305"/>
    <property type="match status" value="1"/>
</dbReference>
<feature type="chain" id="PRO_5039267574" description="DUF305 domain-containing protein" evidence="1">
    <location>
        <begin position="25"/>
        <end position="205"/>
    </location>
</feature>
<dbReference type="InterPro" id="IPR012347">
    <property type="entry name" value="Ferritin-like"/>
</dbReference>
<feature type="signal peptide" evidence="1">
    <location>
        <begin position="1"/>
        <end position="24"/>
    </location>
</feature>
<evidence type="ECO:0000313" key="4">
    <source>
        <dbReference type="Proteomes" id="UP000075357"/>
    </source>
</evidence>
<dbReference type="STRING" id="36807.Mlaev_00409"/>
<protein>
    <recommendedName>
        <fullName evidence="2">DUF305 domain-containing protein</fullName>
    </recommendedName>
</protein>
<keyword evidence="1" id="KW-0732">Signal</keyword>
<evidence type="ECO:0000313" key="3">
    <source>
        <dbReference type="EMBL" id="KXZ61412.1"/>
    </source>
</evidence>
<dbReference type="InterPro" id="IPR005183">
    <property type="entry name" value="DUF305_CopM-like"/>
</dbReference>
<proteinExistence type="predicted"/>
<dbReference type="EMBL" id="LRAD01000017">
    <property type="protein sequence ID" value="KXZ61412.1"/>
    <property type="molecule type" value="Genomic_DNA"/>
</dbReference>
<comment type="caution">
    <text evidence="3">The sequence shown here is derived from an EMBL/GenBank/DDBJ whole genome shotgun (WGS) entry which is preliminary data.</text>
</comment>
<sequence length="205" mass="21658">MRFRTIAVAAGAASMALAASLALAGCAPTDGSTSGMDSDMMNSTPEASAEFNAVDEMFVTMMIPHHEQAIEMADALLAKEDIDDRVVTLAEQIEAAQAPEIETMKGWLEDWGIPVDDSMSDSMEGMDHGDGMMGAADMDELEAATGADATRLFLEGMIVHHEGALHMAEVVLDGGQNPDVAALAQQIVDGQTAEISQMKQILESL</sequence>
<dbReference type="PANTHER" id="PTHR36933">
    <property type="entry name" value="SLL0788 PROTEIN"/>
    <property type="match status" value="1"/>
</dbReference>
<feature type="domain" description="DUF305" evidence="2">
    <location>
        <begin position="55"/>
        <end position="202"/>
    </location>
</feature>
<dbReference type="PATRIC" id="fig|36807.3.peg.426"/>
<dbReference type="PROSITE" id="PS51257">
    <property type="entry name" value="PROKAR_LIPOPROTEIN"/>
    <property type="match status" value="1"/>
</dbReference>
<reference evidence="3 4" key="1">
    <citation type="submission" date="2016-01" db="EMBL/GenBank/DDBJ databases">
        <title>Draft genome sequences of Microbacterium laevaniformans LCDC 91-0039 and the type strain of Microbacterium hominis LCDC 84-209.</title>
        <authorList>
            <person name="Bernier A.-M."/>
            <person name="Bernard K."/>
        </authorList>
    </citation>
    <scope>NUCLEOTIDE SEQUENCE [LARGE SCALE GENOMIC DNA]</scope>
    <source>
        <strain evidence="3 4">LCDC 91-0039</strain>
    </source>
</reference>
<dbReference type="PANTHER" id="PTHR36933:SF1">
    <property type="entry name" value="SLL0788 PROTEIN"/>
    <property type="match status" value="1"/>
</dbReference>
<accession>A0A150HH15</accession>
<name>A0A150HH15_9MICO</name>
<dbReference type="RefSeq" id="WP_061681486.1">
    <property type="nucleotide sequence ID" value="NZ_LRAD01000017.1"/>
</dbReference>
<organism evidence="3 4">
    <name type="scientific">Microbacterium laevaniformans</name>
    <dbReference type="NCBI Taxonomy" id="36807"/>
    <lineage>
        <taxon>Bacteria</taxon>
        <taxon>Bacillati</taxon>
        <taxon>Actinomycetota</taxon>
        <taxon>Actinomycetes</taxon>
        <taxon>Micrococcales</taxon>
        <taxon>Microbacteriaceae</taxon>
        <taxon>Microbacterium</taxon>
    </lineage>
</organism>
<dbReference type="AlphaFoldDB" id="A0A150HH15"/>
<keyword evidence="4" id="KW-1185">Reference proteome</keyword>
<dbReference type="Proteomes" id="UP000075357">
    <property type="component" value="Unassembled WGS sequence"/>
</dbReference>
<evidence type="ECO:0000256" key="1">
    <source>
        <dbReference type="SAM" id="SignalP"/>
    </source>
</evidence>